<dbReference type="Proteomes" id="UP001310594">
    <property type="component" value="Unassembled WGS sequence"/>
</dbReference>
<proteinExistence type="predicted"/>
<sequence length="356" mass="40031">MSTMAAQQDTEPPILKLPAELTEAIADDVDAADLRALKLTCRYLNTNVQRAFIRAHFTEQSFILASPERMQALVDVTQHEVYGKVIRKLNLLVARLPKERPSRHEPYGHRATAKEQPPRDRSTRAQKRDVARLYEATFKKQERYWNLGEWKATLRKALLNLATTTTGISIEVRRNVYMLRSACGLQALKQQLEQDDCLEGFNNNLGPELLQTISENWSKQHDVGLFSSLRTVDVDTSQKDDLVDLIVAGLGCALTLEHFTVRVDNSWLQRTGYNQALAGTVHLPKLREFGVSGSYPDPQHLAAFCTRYCKTLKRLTMSGDTAGTYPQAVANREQGRTAIEKAWSAAGITGIEFELS</sequence>
<feature type="region of interest" description="Disordered" evidence="1">
    <location>
        <begin position="100"/>
        <end position="126"/>
    </location>
</feature>
<evidence type="ECO:0000259" key="2">
    <source>
        <dbReference type="PROSITE" id="PS50181"/>
    </source>
</evidence>
<accession>A0AAN7ZM01</accession>
<name>A0AAN7ZM01_9PEZI</name>
<feature type="domain" description="F-box" evidence="2">
    <location>
        <begin position="11"/>
        <end position="60"/>
    </location>
</feature>
<dbReference type="AlphaFoldDB" id="A0AAN7ZM01"/>
<dbReference type="EMBL" id="JAVRQU010000015">
    <property type="protein sequence ID" value="KAK5694518.1"/>
    <property type="molecule type" value="Genomic_DNA"/>
</dbReference>
<organism evidence="3 4">
    <name type="scientific">Elasticomyces elasticus</name>
    <dbReference type="NCBI Taxonomy" id="574655"/>
    <lineage>
        <taxon>Eukaryota</taxon>
        <taxon>Fungi</taxon>
        <taxon>Dikarya</taxon>
        <taxon>Ascomycota</taxon>
        <taxon>Pezizomycotina</taxon>
        <taxon>Dothideomycetes</taxon>
        <taxon>Dothideomycetidae</taxon>
        <taxon>Mycosphaerellales</taxon>
        <taxon>Teratosphaeriaceae</taxon>
        <taxon>Elasticomyces</taxon>
    </lineage>
</organism>
<dbReference type="InterPro" id="IPR001810">
    <property type="entry name" value="F-box_dom"/>
</dbReference>
<evidence type="ECO:0000313" key="3">
    <source>
        <dbReference type="EMBL" id="KAK5694518.1"/>
    </source>
</evidence>
<reference evidence="3" key="1">
    <citation type="submission" date="2023-08" db="EMBL/GenBank/DDBJ databases">
        <title>Black Yeasts Isolated from many extreme environments.</title>
        <authorList>
            <person name="Coleine C."/>
            <person name="Stajich J.E."/>
            <person name="Selbmann L."/>
        </authorList>
    </citation>
    <scope>NUCLEOTIDE SEQUENCE</scope>
    <source>
        <strain evidence="3">CCFEE 5810</strain>
    </source>
</reference>
<comment type="caution">
    <text evidence="3">The sequence shown here is derived from an EMBL/GenBank/DDBJ whole genome shotgun (WGS) entry which is preliminary data.</text>
</comment>
<dbReference type="PROSITE" id="PS50181">
    <property type="entry name" value="FBOX"/>
    <property type="match status" value="1"/>
</dbReference>
<protein>
    <recommendedName>
        <fullName evidence="2">F-box domain-containing protein</fullName>
    </recommendedName>
</protein>
<evidence type="ECO:0000256" key="1">
    <source>
        <dbReference type="SAM" id="MobiDB-lite"/>
    </source>
</evidence>
<gene>
    <name evidence="3" type="ORF">LTR97_009108</name>
</gene>
<evidence type="ECO:0000313" key="4">
    <source>
        <dbReference type="Proteomes" id="UP001310594"/>
    </source>
</evidence>